<reference evidence="4 5" key="1">
    <citation type="submission" date="2023-03" db="EMBL/GenBank/DDBJ databases">
        <authorList>
            <person name="Shen W."/>
            <person name="Cai J."/>
        </authorList>
    </citation>
    <scope>NUCLEOTIDE SEQUENCE [LARGE SCALE GENOMIC DNA]</scope>
    <source>
        <strain evidence="4 5">D6-4</strain>
    </source>
</reference>
<name>A0ABU3F294_9ENTE</name>
<dbReference type="InterPro" id="IPR001647">
    <property type="entry name" value="HTH_TetR"/>
</dbReference>
<evidence type="ECO:0000256" key="2">
    <source>
        <dbReference type="PROSITE-ProRule" id="PRU00335"/>
    </source>
</evidence>
<dbReference type="InterPro" id="IPR050624">
    <property type="entry name" value="HTH-type_Tx_Regulator"/>
</dbReference>
<dbReference type="Pfam" id="PF00440">
    <property type="entry name" value="TetR_N"/>
    <property type="match status" value="1"/>
</dbReference>
<keyword evidence="1 2" id="KW-0238">DNA-binding</keyword>
<evidence type="ECO:0000313" key="4">
    <source>
        <dbReference type="EMBL" id="MDT2601250.1"/>
    </source>
</evidence>
<feature type="DNA-binding region" description="H-T-H motif" evidence="2">
    <location>
        <begin position="29"/>
        <end position="48"/>
    </location>
</feature>
<dbReference type="Proteomes" id="UP001252875">
    <property type="component" value="Unassembled WGS sequence"/>
</dbReference>
<dbReference type="EMBL" id="JARPYI010000010">
    <property type="protein sequence ID" value="MDT2601250.1"/>
    <property type="molecule type" value="Genomic_DNA"/>
</dbReference>
<dbReference type="Gene3D" id="1.10.357.10">
    <property type="entry name" value="Tetracycline Repressor, domain 2"/>
    <property type="match status" value="1"/>
</dbReference>
<dbReference type="InterPro" id="IPR009057">
    <property type="entry name" value="Homeodomain-like_sf"/>
</dbReference>
<keyword evidence="5" id="KW-1185">Reference proteome</keyword>
<evidence type="ECO:0000313" key="5">
    <source>
        <dbReference type="Proteomes" id="UP001252875"/>
    </source>
</evidence>
<evidence type="ECO:0000256" key="1">
    <source>
        <dbReference type="ARBA" id="ARBA00023125"/>
    </source>
</evidence>
<proteinExistence type="predicted"/>
<organism evidence="4 5">
    <name type="scientific">Enterococcus hulanensis</name>
    <dbReference type="NCBI Taxonomy" id="2559929"/>
    <lineage>
        <taxon>Bacteria</taxon>
        <taxon>Bacillati</taxon>
        <taxon>Bacillota</taxon>
        <taxon>Bacilli</taxon>
        <taxon>Lactobacillales</taxon>
        <taxon>Enterococcaceae</taxon>
        <taxon>Enterococcus</taxon>
    </lineage>
</organism>
<evidence type="ECO:0000259" key="3">
    <source>
        <dbReference type="PROSITE" id="PS50977"/>
    </source>
</evidence>
<dbReference type="RefSeq" id="WP_311823191.1">
    <property type="nucleotide sequence ID" value="NZ_JARPYF010000009.1"/>
</dbReference>
<dbReference type="SUPFAM" id="SSF46689">
    <property type="entry name" value="Homeodomain-like"/>
    <property type="match status" value="1"/>
</dbReference>
<accession>A0ABU3F294</accession>
<protein>
    <submittedName>
        <fullName evidence="4">TetR/AcrR family transcriptional regulator</fullName>
    </submittedName>
</protein>
<dbReference type="PANTHER" id="PTHR43479">
    <property type="entry name" value="ACREF/ENVCD OPERON REPRESSOR-RELATED"/>
    <property type="match status" value="1"/>
</dbReference>
<feature type="domain" description="HTH tetR-type" evidence="3">
    <location>
        <begin position="6"/>
        <end position="66"/>
    </location>
</feature>
<dbReference type="PROSITE" id="PS50977">
    <property type="entry name" value="HTH_TETR_2"/>
    <property type="match status" value="1"/>
</dbReference>
<sequence length="188" mass="21289">MKKKDNTKITKILDATVQIILHEGAAAVSTVKVAKIVGIAQSNVYLYFKNKNDLLLSAYNRELEQIKAMGRLETLNDSNIPVKIRIDNYIRSVFDYAIQHPDGLTLIEQIKMLNISEVSLYENNTIVINLLNEAISVGYLKNLPVNLHMTTVFNVLHRHALNIKEGLYDQQKYTYDAVAQMVLDALKA</sequence>
<dbReference type="PANTHER" id="PTHR43479:SF11">
    <property type="entry name" value="ACREF_ENVCD OPERON REPRESSOR-RELATED"/>
    <property type="match status" value="1"/>
</dbReference>
<gene>
    <name evidence="4" type="ORF">P7D85_15790</name>
</gene>
<comment type="caution">
    <text evidence="4">The sequence shown here is derived from an EMBL/GenBank/DDBJ whole genome shotgun (WGS) entry which is preliminary data.</text>
</comment>
<dbReference type="PRINTS" id="PR00455">
    <property type="entry name" value="HTHTETR"/>
</dbReference>